<dbReference type="Proteomes" id="UP001142489">
    <property type="component" value="Unassembled WGS sequence"/>
</dbReference>
<dbReference type="SUPFAM" id="SSF46689">
    <property type="entry name" value="Homeodomain-like"/>
    <property type="match status" value="1"/>
</dbReference>
<dbReference type="GO" id="GO:0003677">
    <property type="term" value="F:DNA binding"/>
    <property type="evidence" value="ECO:0007669"/>
    <property type="project" value="InterPro"/>
</dbReference>
<dbReference type="Pfam" id="PF04218">
    <property type="entry name" value="CENP-B_N"/>
    <property type="match status" value="1"/>
</dbReference>
<accession>A0A9Q0Y203</accession>
<gene>
    <name evidence="2" type="ORF">JRQ81_012087</name>
</gene>
<evidence type="ECO:0000259" key="1">
    <source>
        <dbReference type="Pfam" id="PF04218"/>
    </source>
</evidence>
<feature type="non-terminal residue" evidence="2">
    <location>
        <position position="137"/>
    </location>
</feature>
<dbReference type="InterPro" id="IPR007889">
    <property type="entry name" value="HTH_Psq"/>
</dbReference>
<name>A0A9Q0Y203_9SAUR</name>
<dbReference type="InterPro" id="IPR009057">
    <property type="entry name" value="Homeodomain-like_sf"/>
</dbReference>
<dbReference type="EMBL" id="JAPFRF010000003">
    <property type="protein sequence ID" value="KAJ7338433.1"/>
    <property type="molecule type" value="Genomic_DNA"/>
</dbReference>
<comment type="caution">
    <text evidence="2">The sequence shown here is derived from an EMBL/GenBank/DDBJ whole genome shotgun (WGS) entry which is preliminary data.</text>
</comment>
<sequence>MFCPSWLTARDMEKSGTKSKSKRRIISLELKKEIISWYENGARLMDLSKQYDMPRTTIATIIKNKDMIKEADVAKGVSILTKSRPQSVEEMEKLLLIWINEKQVAGDSISESLICEKVLRLHADIIARSPGASDGAE</sequence>
<organism evidence="2 3">
    <name type="scientific">Phrynocephalus forsythii</name>
    <dbReference type="NCBI Taxonomy" id="171643"/>
    <lineage>
        <taxon>Eukaryota</taxon>
        <taxon>Metazoa</taxon>
        <taxon>Chordata</taxon>
        <taxon>Craniata</taxon>
        <taxon>Vertebrata</taxon>
        <taxon>Euteleostomi</taxon>
        <taxon>Lepidosauria</taxon>
        <taxon>Squamata</taxon>
        <taxon>Bifurcata</taxon>
        <taxon>Unidentata</taxon>
        <taxon>Episquamata</taxon>
        <taxon>Toxicofera</taxon>
        <taxon>Iguania</taxon>
        <taxon>Acrodonta</taxon>
        <taxon>Agamidae</taxon>
        <taxon>Agaminae</taxon>
        <taxon>Phrynocephalus</taxon>
    </lineage>
</organism>
<dbReference type="Gene3D" id="1.10.10.60">
    <property type="entry name" value="Homeodomain-like"/>
    <property type="match status" value="2"/>
</dbReference>
<dbReference type="AlphaFoldDB" id="A0A9Q0Y203"/>
<evidence type="ECO:0000313" key="2">
    <source>
        <dbReference type="EMBL" id="KAJ7338433.1"/>
    </source>
</evidence>
<reference evidence="2" key="1">
    <citation type="journal article" date="2023" name="DNA Res.">
        <title>Chromosome-level genome assembly of Phrynocephalus forsythii using third-generation DNA sequencing and Hi-C analysis.</title>
        <authorList>
            <person name="Qi Y."/>
            <person name="Zhao W."/>
            <person name="Zhao Y."/>
            <person name="Niu C."/>
            <person name="Cao S."/>
            <person name="Zhang Y."/>
        </authorList>
    </citation>
    <scope>NUCLEOTIDE SEQUENCE</scope>
    <source>
        <tissue evidence="2">Muscle</tissue>
    </source>
</reference>
<feature type="domain" description="HTH psq-type" evidence="1">
    <location>
        <begin position="20"/>
        <end position="68"/>
    </location>
</feature>
<evidence type="ECO:0000313" key="3">
    <source>
        <dbReference type="Proteomes" id="UP001142489"/>
    </source>
</evidence>
<keyword evidence="3" id="KW-1185">Reference proteome</keyword>
<dbReference type="OrthoDB" id="125347at2759"/>
<proteinExistence type="predicted"/>
<protein>
    <recommendedName>
        <fullName evidence="1">HTH psq-type domain-containing protein</fullName>
    </recommendedName>
</protein>